<comment type="caution">
    <text evidence="1">The sequence shown here is derived from an EMBL/GenBank/DDBJ whole genome shotgun (WGS) entry which is preliminary data.</text>
</comment>
<sequence length="140" mass="15038">MTTTPGLAEIASDLAAWLADQPLAELPPVFRVRLTNPVGLAPLDVDLQLWGDGDELAGLAAWAEHLNTTVTVARRSTYVEAVIRTQTLGGHGIALWDHLGHAAQNALLGCDLYLPAAKDDTPAVLTASQLRDVIARRDRR</sequence>
<accession>A0A5M7BI59</accession>
<proteinExistence type="predicted"/>
<dbReference type="AlphaFoldDB" id="A0A5M7BI59"/>
<evidence type="ECO:0000313" key="2">
    <source>
        <dbReference type="Proteomes" id="UP000323946"/>
    </source>
</evidence>
<organism evidence="1 2">
    <name type="scientific">Saccharopolyspora hirsuta</name>
    <dbReference type="NCBI Taxonomy" id="1837"/>
    <lineage>
        <taxon>Bacteria</taxon>
        <taxon>Bacillati</taxon>
        <taxon>Actinomycetota</taxon>
        <taxon>Actinomycetes</taxon>
        <taxon>Pseudonocardiales</taxon>
        <taxon>Pseudonocardiaceae</taxon>
        <taxon>Saccharopolyspora</taxon>
    </lineage>
</organism>
<gene>
    <name evidence="1" type="ORF">F1721_24890</name>
</gene>
<dbReference type="RefSeq" id="WP_150069196.1">
    <property type="nucleotide sequence ID" value="NZ_VWPH01000012.1"/>
</dbReference>
<dbReference type="Proteomes" id="UP000323946">
    <property type="component" value="Unassembled WGS sequence"/>
</dbReference>
<name>A0A5M7BI59_SACHI</name>
<dbReference type="EMBL" id="VWPH01000012">
    <property type="protein sequence ID" value="KAA5829556.1"/>
    <property type="molecule type" value="Genomic_DNA"/>
</dbReference>
<keyword evidence="2" id="KW-1185">Reference proteome</keyword>
<reference evidence="1 2" key="1">
    <citation type="submission" date="2019-09" db="EMBL/GenBank/DDBJ databases">
        <title>Draft genome sequence of the thermophilic Saccharopolyspora hirsuta VKM Ac-666T.</title>
        <authorList>
            <person name="Lobastova T.G."/>
            <person name="Fokina V."/>
            <person name="Bragin E.Y."/>
            <person name="Shtratnikova V.Y."/>
            <person name="Starodumova I.P."/>
            <person name="Tarlachkov S.V."/>
            <person name="Donova M.V."/>
        </authorList>
    </citation>
    <scope>NUCLEOTIDE SEQUENCE [LARGE SCALE GENOMIC DNA]</scope>
    <source>
        <strain evidence="1 2">VKM Ac-666</strain>
    </source>
</reference>
<evidence type="ECO:0000313" key="1">
    <source>
        <dbReference type="EMBL" id="KAA5829556.1"/>
    </source>
</evidence>
<protein>
    <submittedName>
        <fullName evidence="1">Uncharacterized protein</fullName>
    </submittedName>
</protein>